<name>A0ABT5WDC3_9GAMM</name>
<feature type="active site" description="Proton acceptor" evidence="9">
    <location>
        <position position="253"/>
    </location>
</feature>
<dbReference type="CDD" id="cd01174">
    <property type="entry name" value="ribokinase"/>
    <property type="match status" value="1"/>
</dbReference>
<evidence type="ECO:0000256" key="2">
    <source>
        <dbReference type="ARBA" id="ARBA00022723"/>
    </source>
</evidence>
<dbReference type="InterPro" id="IPR002139">
    <property type="entry name" value="Ribo/fructo_kinase"/>
</dbReference>
<evidence type="ECO:0000256" key="7">
    <source>
        <dbReference type="ARBA" id="ARBA00022958"/>
    </source>
</evidence>
<evidence type="ECO:0000259" key="10">
    <source>
        <dbReference type="Pfam" id="PF00294"/>
    </source>
</evidence>
<evidence type="ECO:0000256" key="8">
    <source>
        <dbReference type="ARBA" id="ARBA00023277"/>
    </source>
</evidence>
<evidence type="ECO:0000256" key="1">
    <source>
        <dbReference type="ARBA" id="ARBA00022679"/>
    </source>
</evidence>
<dbReference type="EC" id="2.7.1.15" evidence="9"/>
<feature type="binding site" evidence="9">
    <location>
        <position position="292"/>
    </location>
    <ligand>
        <name>K(+)</name>
        <dbReference type="ChEBI" id="CHEBI:29103"/>
    </ligand>
</feature>
<feature type="binding site" evidence="9">
    <location>
        <begin position="211"/>
        <end position="216"/>
    </location>
    <ligand>
        <name>ATP</name>
        <dbReference type="ChEBI" id="CHEBI:30616"/>
    </ligand>
</feature>
<comment type="catalytic activity">
    <reaction evidence="9">
        <text>D-ribose + ATP = D-ribose 5-phosphate + ADP + H(+)</text>
        <dbReference type="Rhea" id="RHEA:13697"/>
        <dbReference type="ChEBI" id="CHEBI:15378"/>
        <dbReference type="ChEBI" id="CHEBI:30616"/>
        <dbReference type="ChEBI" id="CHEBI:47013"/>
        <dbReference type="ChEBI" id="CHEBI:78346"/>
        <dbReference type="ChEBI" id="CHEBI:456216"/>
        <dbReference type="EC" id="2.7.1.15"/>
    </reaction>
</comment>
<evidence type="ECO:0000256" key="6">
    <source>
        <dbReference type="ARBA" id="ARBA00022842"/>
    </source>
</evidence>
<keyword evidence="9" id="KW-0963">Cytoplasm</keyword>
<dbReference type="InterPro" id="IPR029056">
    <property type="entry name" value="Ribokinase-like"/>
</dbReference>
<keyword evidence="6 9" id="KW-0460">Magnesium</keyword>
<keyword evidence="5 9" id="KW-0067">ATP-binding</keyword>
<dbReference type="Pfam" id="PF00294">
    <property type="entry name" value="PfkB"/>
    <property type="match status" value="1"/>
</dbReference>
<sequence>MTIYNFGSINLDHLYQLDHFVRPGETMASNSYQCLLGGKGANQSVALAKAGARVKHVGAIHHSDQAIIKQLESLGVDTDLINQIDVPTGHAIIQLNKEAENSIILYQGANHALTEEQVDQVLSQATAGDWVLLQNETNLIEYTMRKAQEHGVKVAFNPAPMDAELTKKVLGFVDLLIVNEVEAMDLIGTSDIDSTIAAFPKAYPELAVLMTLGKAGVCYFSGKESDGKKSTGEEKLFVKAFSVKAVDTTAAGDTFIGFCLASLMNGDDIAQSITRACAASAICVTRLGAASSIPTQDEVTAFLANKKFANKKFANKEFAQKS</sequence>
<feature type="binding site" evidence="9">
    <location>
        <position position="247"/>
    </location>
    <ligand>
        <name>K(+)</name>
        <dbReference type="ChEBI" id="CHEBI:29103"/>
    </ligand>
</feature>
<gene>
    <name evidence="9" type="primary">rbsK</name>
    <name evidence="11" type="ORF">M3I01_007085</name>
</gene>
<feature type="binding site" evidence="9">
    <location>
        <position position="288"/>
    </location>
    <ligand>
        <name>K(+)</name>
        <dbReference type="ChEBI" id="CHEBI:29103"/>
    </ligand>
</feature>
<keyword evidence="1 9" id="KW-0808">Transferase</keyword>
<comment type="similarity">
    <text evidence="9">Belongs to the carbohydrate kinase PfkB family. Ribokinase subfamily.</text>
</comment>
<reference evidence="11" key="1">
    <citation type="submission" date="2023-01" db="EMBL/GenBank/DDBJ databases">
        <title>Psychroserpens sp. MSW6 and Marinomonas sp. RSW2, isolated from seawater.</title>
        <authorList>
            <person name="Kristyanto S."/>
            <person name="Jung J."/>
            <person name="Kim J.M."/>
            <person name="Jeon C.O."/>
        </authorList>
    </citation>
    <scope>NUCLEOTIDE SEQUENCE</scope>
    <source>
        <strain evidence="11">RSW2</strain>
    </source>
</reference>
<feature type="domain" description="Carbohydrate kinase PfkB" evidence="10">
    <location>
        <begin position="6"/>
        <end position="295"/>
    </location>
</feature>
<comment type="activity regulation">
    <text evidence="9">Activated by a monovalent cation that binds near, but not in, the active site. The most likely occupant of the site in vivo is potassium. Ion binding induces a conformational change that may alter substrate affinity.</text>
</comment>
<keyword evidence="3 9" id="KW-0547">Nucleotide-binding</keyword>
<feature type="binding site" evidence="9">
    <location>
        <position position="253"/>
    </location>
    <ligand>
        <name>substrate</name>
    </ligand>
</feature>
<keyword evidence="7 9" id="KW-0630">Potassium</keyword>
<evidence type="ECO:0000313" key="11">
    <source>
        <dbReference type="EMBL" id="MDE8602687.1"/>
    </source>
</evidence>
<comment type="caution">
    <text evidence="9">Lacks conserved residue(s) required for the propagation of feature annotation.</text>
</comment>
<organism evidence="11 12">
    <name type="scientific">Marinomonas maritima</name>
    <dbReference type="NCBI Taxonomy" id="2940935"/>
    <lineage>
        <taxon>Bacteria</taxon>
        <taxon>Pseudomonadati</taxon>
        <taxon>Pseudomonadota</taxon>
        <taxon>Gammaproteobacteria</taxon>
        <taxon>Oceanospirillales</taxon>
        <taxon>Oceanospirillaceae</taxon>
        <taxon>Marinomonas</taxon>
    </lineage>
</organism>
<keyword evidence="4 9" id="KW-0418">Kinase</keyword>
<comment type="function">
    <text evidence="9">Catalyzes the phosphorylation of ribose at O-5 in a reaction requiring ATP and magnesium. The resulting D-ribose-5-phosphate can then be used either for sythesis of nucleotides, histidine, and tryptophan, or as a component of the pentose phosphate pathway.</text>
</comment>
<evidence type="ECO:0000256" key="4">
    <source>
        <dbReference type="ARBA" id="ARBA00022777"/>
    </source>
</evidence>
<comment type="subcellular location">
    <subcellularLocation>
        <location evidence="9">Cytoplasm</location>
    </subcellularLocation>
</comment>
<dbReference type="SUPFAM" id="SSF53613">
    <property type="entry name" value="Ribokinase-like"/>
    <property type="match status" value="1"/>
</dbReference>
<feature type="binding site" evidence="9">
    <location>
        <position position="249"/>
    </location>
    <ligand>
        <name>K(+)</name>
        <dbReference type="ChEBI" id="CHEBI:29103"/>
    </ligand>
</feature>
<keyword evidence="2 9" id="KW-0479">Metal-binding</keyword>
<comment type="caution">
    <text evidence="11">The sequence shown here is derived from an EMBL/GenBank/DDBJ whole genome shotgun (WGS) entry which is preliminary data.</text>
</comment>
<dbReference type="EMBL" id="JAMZEG020000002">
    <property type="protein sequence ID" value="MDE8602687.1"/>
    <property type="molecule type" value="Genomic_DNA"/>
</dbReference>
<feature type="binding site" evidence="9">
    <location>
        <begin position="38"/>
        <end position="42"/>
    </location>
    <ligand>
        <name>substrate</name>
    </ligand>
</feature>
<proteinExistence type="inferred from homology"/>
<protein>
    <recommendedName>
        <fullName evidence="9">Ribokinase</fullName>
        <shortName evidence="9">RK</shortName>
        <ecNumber evidence="9">2.7.1.15</ecNumber>
    </recommendedName>
</protein>
<evidence type="ECO:0000256" key="5">
    <source>
        <dbReference type="ARBA" id="ARBA00022840"/>
    </source>
</evidence>
<dbReference type="HAMAP" id="MF_01987">
    <property type="entry name" value="Ribokinase"/>
    <property type="match status" value="1"/>
</dbReference>
<keyword evidence="12" id="KW-1185">Reference proteome</keyword>
<accession>A0ABT5WDC3</accession>
<dbReference type="PANTHER" id="PTHR10584">
    <property type="entry name" value="SUGAR KINASE"/>
    <property type="match status" value="1"/>
</dbReference>
<dbReference type="InterPro" id="IPR011877">
    <property type="entry name" value="Ribokinase"/>
</dbReference>
<dbReference type="RefSeq" id="WP_255895086.1">
    <property type="nucleotide sequence ID" value="NZ_JAMZEG020000002.1"/>
</dbReference>
<feature type="binding site" evidence="9">
    <location>
        <position position="286"/>
    </location>
    <ligand>
        <name>K(+)</name>
        <dbReference type="ChEBI" id="CHEBI:29103"/>
    </ligand>
</feature>
<keyword evidence="8 9" id="KW-0119">Carbohydrate metabolism</keyword>
<feature type="binding site" evidence="9">
    <location>
        <begin position="252"/>
        <end position="253"/>
    </location>
    <ligand>
        <name>ATP</name>
        <dbReference type="ChEBI" id="CHEBI:30616"/>
    </ligand>
</feature>
<comment type="pathway">
    <text evidence="9">Carbohydrate metabolism; D-ribose degradation; D-ribose 5-phosphate from beta-D-ribopyranose: step 2/2.</text>
</comment>
<feature type="binding site" evidence="9">
    <location>
        <position position="283"/>
    </location>
    <ligand>
        <name>K(+)</name>
        <dbReference type="ChEBI" id="CHEBI:29103"/>
    </ligand>
</feature>
<comment type="cofactor">
    <cofactor evidence="9">
        <name>Mg(2+)</name>
        <dbReference type="ChEBI" id="CHEBI:18420"/>
    </cofactor>
    <text evidence="9">Requires a divalent cation, most likely magnesium in vivo, as an electrophilic catalyst to aid phosphoryl group transfer. It is the chelate of the metal and the nucleotide that is the actual substrate.</text>
</comment>
<dbReference type="Gene3D" id="3.40.1190.20">
    <property type="match status" value="1"/>
</dbReference>
<feature type="binding site" evidence="9">
    <location>
        <begin position="10"/>
        <end position="12"/>
    </location>
    <ligand>
        <name>substrate</name>
    </ligand>
</feature>
<dbReference type="PANTHER" id="PTHR10584:SF166">
    <property type="entry name" value="RIBOKINASE"/>
    <property type="match status" value="1"/>
</dbReference>
<feature type="binding site" evidence="9">
    <location>
        <position position="179"/>
    </location>
    <ligand>
        <name>ATP</name>
        <dbReference type="ChEBI" id="CHEBI:30616"/>
    </ligand>
</feature>
<dbReference type="PRINTS" id="PR00990">
    <property type="entry name" value="RIBOKINASE"/>
</dbReference>
<comment type="subunit">
    <text evidence="9">Homodimer.</text>
</comment>
<dbReference type="Proteomes" id="UP001139522">
    <property type="component" value="Unassembled WGS sequence"/>
</dbReference>
<evidence type="ECO:0000313" key="12">
    <source>
        <dbReference type="Proteomes" id="UP001139522"/>
    </source>
</evidence>
<evidence type="ECO:0000256" key="9">
    <source>
        <dbReference type="HAMAP-Rule" id="MF_01987"/>
    </source>
</evidence>
<feature type="binding site" evidence="9">
    <location>
        <position position="136"/>
    </location>
    <ligand>
        <name>substrate</name>
    </ligand>
</feature>
<dbReference type="InterPro" id="IPR011611">
    <property type="entry name" value="PfkB_dom"/>
</dbReference>
<evidence type="ECO:0000256" key="3">
    <source>
        <dbReference type="ARBA" id="ARBA00022741"/>
    </source>
</evidence>